<reference evidence="3 4" key="1">
    <citation type="submission" date="2015-10" db="EMBL/GenBank/DDBJ databases">
        <title>The cercosporin biosynthetic gene cluster was horizontally transferred to several fungal lineages and shown to be expanded in Cercospora beticola based on microsynteny with recipient genomes.</title>
        <authorList>
            <person name="De Jonge R."/>
            <person name="Ebert M.K."/>
            <person name="Suttle J.C."/>
            <person name="Jurick Ii W.M."/>
            <person name="Secor G.A."/>
            <person name="Thomma B.P."/>
            <person name="Van De Peer Y."/>
            <person name="Bolton M.D."/>
        </authorList>
    </citation>
    <scope>NUCLEOTIDE SEQUENCE [LARGE SCALE GENOMIC DNA]</scope>
    <source>
        <strain evidence="3 4">09-40</strain>
    </source>
</reference>
<comment type="caution">
    <text evidence="3">The sequence shown here is derived from an EMBL/GenBank/DDBJ whole genome shotgun (WGS) entry which is preliminary data.</text>
</comment>
<organism evidence="3 4">
    <name type="scientific">Cercospora beticola</name>
    <name type="common">Sugarbeet leaf spot fungus</name>
    <dbReference type="NCBI Taxonomy" id="122368"/>
    <lineage>
        <taxon>Eukaryota</taxon>
        <taxon>Fungi</taxon>
        <taxon>Dikarya</taxon>
        <taxon>Ascomycota</taxon>
        <taxon>Pezizomycotina</taxon>
        <taxon>Dothideomycetes</taxon>
        <taxon>Dothideomycetidae</taxon>
        <taxon>Mycosphaerellales</taxon>
        <taxon>Mycosphaerellaceae</taxon>
        <taxon>Cercospora</taxon>
    </lineage>
</organism>
<evidence type="ECO:0000256" key="1">
    <source>
        <dbReference type="SAM" id="MobiDB-lite"/>
    </source>
</evidence>
<gene>
    <name evidence="3" type="ORF">CB0940_00945</name>
</gene>
<dbReference type="Proteomes" id="UP000230605">
    <property type="component" value="Chromosome 1"/>
</dbReference>
<proteinExistence type="predicted"/>
<keyword evidence="2" id="KW-0472">Membrane</keyword>
<evidence type="ECO:0000313" key="4">
    <source>
        <dbReference type="Proteomes" id="UP000230605"/>
    </source>
</evidence>
<sequence>MPDQRGIESAPTRALWPRAGYATTSGNPRPSPPPPLPYKPTPAKERVSHRVDQQQEPVPKKKGWLSRLWPSRPPSTIYPPSPDRERGLQAARRVVKEGFLDPRYRRAARSFTAIMCALPILLYTSYELFQRRFMGKEQKTRPAITSAEDDGSES</sequence>
<dbReference type="EMBL" id="LKMD01000100">
    <property type="protein sequence ID" value="PIB00896.1"/>
    <property type="molecule type" value="Genomic_DNA"/>
</dbReference>
<evidence type="ECO:0000313" key="3">
    <source>
        <dbReference type="EMBL" id="PIB00896.1"/>
    </source>
</evidence>
<feature type="compositionally biased region" description="Pro residues" evidence="1">
    <location>
        <begin position="29"/>
        <end position="40"/>
    </location>
</feature>
<feature type="transmembrane region" description="Helical" evidence="2">
    <location>
        <begin position="110"/>
        <end position="129"/>
    </location>
</feature>
<feature type="compositionally biased region" description="Basic and acidic residues" evidence="1">
    <location>
        <begin position="42"/>
        <end position="53"/>
    </location>
</feature>
<name>A0A2G5I7S1_CERBT</name>
<dbReference type="AlphaFoldDB" id="A0A2G5I7S1"/>
<evidence type="ECO:0000256" key="2">
    <source>
        <dbReference type="SAM" id="Phobius"/>
    </source>
</evidence>
<dbReference type="OrthoDB" id="3650669at2759"/>
<keyword evidence="2" id="KW-1133">Transmembrane helix</keyword>
<protein>
    <submittedName>
        <fullName evidence="3">Uncharacterized protein</fullName>
    </submittedName>
</protein>
<keyword evidence="2" id="KW-0812">Transmembrane</keyword>
<feature type="compositionally biased region" description="Pro residues" evidence="1">
    <location>
        <begin position="71"/>
        <end position="81"/>
    </location>
</feature>
<feature type="region of interest" description="Disordered" evidence="1">
    <location>
        <begin position="1"/>
        <end position="86"/>
    </location>
</feature>
<accession>A0A2G5I7S1</accession>